<protein>
    <submittedName>
        <fullName evidence="1">Uncharacterized protein</fullName>
    </submittedName>
</protein>
<evidence type="ECO:0000313" key="2">
    <source>
        <dbReference type="Proteomes" id="UP000295132"/>
    </source>
</evidence>
<evidence type="ECO:0000313" key="1">
    <source>
        <dbReference type="EMBL" id="TDK61762.1"/>
    </source>
</evidence>
<dbReference type="EMBL" id="SMYO01000005">
    <property type="protein sequence ID" value="TDK61762.1"/>
    <property type="molecule type" value="Genomic_DNA"/>
</dbReference>
<dbReference type="AlphaFoldDB" id="A0A4R5VUL0"/>
<gene>
    <name evidence="1" type="ORF">E2K98_12800</name>
</gene>
<accession>A0A4R5VUL0</accession>
<dbReference type="RefSeq" id="WP_133334596.1">
    <property type="nucleotide sequence ID" value="NZ_SMYO01000005.1"/>
</dbReference>
<name>A0A4R5VUL0_9BACI</name>
<sequence>MSIATYLGCNLNLEITDELTTYNLIDVGYIFSEEENRKNVKEKHFSTKNVYEIQLPNPLYDLNVFQKKNNPRNYKKSKKDFIALCNFLNQHLNPGEYCEIYPCWLVKNSNQN</sequence>
<comment type="caution">
    <text evidence="1">The sequence shown here is derived from an EMBL/GenBank/DDBJ whole genome shotgun (WGS) entry which is preliminary data.</text>
</comment>
<organism evidence="1 2">
    <name type="scientific">Bacillus salipaludis</name>
    <dbReference type="NCBI Taxonomy" id="2547811"/>
    <lineage>
        <taxon>Bacteria</taxon>
        <taxon>Bacillati</taxon>
        <taxon>Bacillota</taxon>
        <taxon>Bacilli</taxon>
        <taxon>Bacillales</taxon>
        <taxon>Bacillaceae</taxon>
        <taxon>Bacillus</taxon>
    </lineage>
</organism>
<proteinExistence type="predicted"/>
<reference evidence="1 2" key="1">
    <citation type="submission" date="2019-03" db="EMBL/GenBank/DDBJ databases">
        <title>Bacillus niacini sp. nov. a Nicotinate-Metabolizing Mesophile Isolated from Soil.</title>
        <authorList>
            <person name="Zhang G."/>
        </authorList>
    </citation>
    <scope>NUCLEOTIDE SEQUENCE [LARGE SCALE GENOMIC DNA]</scope>
    <source>
        <strain evidence="1 2">WN066</strain>
    </source>
</reference>
<dbReference type="Proteomes" id="UP000295132">
    <property type="component" value="Unassembled WGS sequence"/>
</dbReference>